<keyword evidence="2" id="KW-1185">Reference proteome</keyword>
<accession>A0A2T6C1Y1</accession>
<dbReference type="EMBL" id="QBKT01000003">
    <property type="protein sequence ID" value="PTX62313.1"/>
    <property type="molecule type" value="Genomic_DNA"/>
</dbReference>
<dbReference type="InterPro" id="IPR025560">
    <property type="entry name" value="Imm22"/>
</dbReference>
<dbReference type="Pfam" id="PF14112">
    <property type="entry name" value="DUF4284"/>
    <property type="match status" value="1"/>
</dbReference>
<organism evidence="1 2">
    <name type="scientific">Kordia periserrulae</name>
    <dbReference type="NCBI Taxonomy" id="701523"/>
    <lineage>
        <taxon>Bacteria</taxon>
        <taxon>Pseudomonadati</taxon>
        <taxon>Bacteroidota</taxon>
        <taxon>Flavobacteriia</taxon>
        <taxon>Flavobacteriales</taxon>
        <taxon>Flavobacteriaceae</taxon>
        <taxon>Kordia</taxon>
    </lineage>
</organism>
<evidence type="ECO:0000313" key="1">
    <source>
        <dbReference type="EMBL" id="PTX62313.1"/>
    </source>
</evidence>
<comment type="caution">
    <text evidence="1">The sequence shown here is derived from an EMBL/GenBank/DDBJ whole genome shotgun (WGS) entry which is preliminary data.</text>
</comment>
<reference evidence="1 2" key="1">
    <citation type="submission" date="2018-04" db="EMBL/GenBank/DDBJ databases">
        <title>Genomic Encyclopedia of Archaeal and Bacterial Type Strains, Phase II (KMG-II): from individual species to whole genera.</title>
        <authorList>
            <person name="Goeker M."/>
        </authorList>
    </citation>
    <scope>NUCLEOTIDE SEQUENCE [LARGE SCALE GENOMIC DNA]</scope>
    <source>
        <strain evidence="1 2">DSM 25731</strain>
    </source>
</reference>
<dbReference type="Proteomes" id="UP000244090">
    <property type="component" value="Unassembled WGS sequence"/>
</dbReference>
<protein>
    <submittedName>
        <fullName evidence="1">Immunity protein 22 of polymorphic toxin system</fullName>
    </submittedName>
</protein>
<gene>
    <name evidence="1" type="ORF">C8N46_103413</name>
</gene>
<name>A0A2T6C1Y1_9FLAO</name>
<dbReference type="RefSeq" id="WP_108114514.1">
    <property type="nucleotide sequence ID" value="NZ_QBKT01000003.1"/>
</dbReference>
<sequence>MTKKIICVWIGTFKLEDKLYKNYLNFDYENEVEPESEFGKDAELEYFDEDFMESWWFNKLELDKLTEYKEDLLDSEYFFDELITELKNKDLTNRNSILFLFGENGEYPTNEMLFEYNGMKKNNKPIEFVFRKEYEPK</sequence>
<dbReference type="AlphaFoldDB" id="A0A2T6C1Y1"/>
<dbReference type="OrthoDB" id="1453564at2"/>
<evidence type="ECO:0000313" key="2">
    <source>
        <dbReference type="Proteomes" id="UP000244090"/>
    </source>
</evidence>
<proteinExistence type="predicted"/>